<reference evidence="2 3" key="1">
    <citation type="journal article" date="2014" name="ISME J.">
        <title>Ecophysiology of Thioploca ingrica as revealed by the complete genome sequence supplemented with proteomic evidence.</title>
        <authorList>
            <person name="Kojima H."/>
            <person name="Ogura Y."/>
            <person name="Yamamoto N."/>
            <person name="Togashi T."/>
            <person name="Mori H."/>
            <person name="Watanabe T."/>
            <person name="Nemoto F."/>
            <person name="Kurokawa K."/>
            <person name="Hayashi T."/>
            <person name="Fukui M."/>
        </authorList>
    </citation>
    <scope>NUCLEOTIDE SEQUENCE [LARGE SCALE GENOMIC DNA]</scope>
</reference>
<dbReference type="Proteomes" id="UP000031623">
    <property type="component" value="Chromosome"/>
</dbReference>
<evidence type="ECO:0000313" key="2">
    <source>
        <dbReference type="EMBL" id="BAP56627.1"/>
    </source>
</evidence>
<dbReference type="HOGENOM" id="CLU_040623_1_0_6"/>
<dbReference type="AlphaFoldDB" id="A0A090ALE1"/>
<dbReference type="PANTHER" id="PTHR43581:SF2">
    <property type="entry name" value="EXCINUCLEASE ATPASE SUBUNIT"/>
    <property type="match status" value="1"/>
</dbReference>
<dbReference type="EMBL" id="AP014633">
    <property type="protein sequence ID" value="BAP56627.1"/>
    <property type="molecule type" value="Genomic_DNA"/>
</dbReference>
<feature type="domain" description="Endonuclease GajA/Old nuclease/RecF-like AAA" evidence="1">
    <location>
        <begin position="2"/>
        <end position="363"/>
    </location>
</feature>
<evidence type="ECO:0000259" key="1">
    <source>
        <dbReference type="Pfam" id="PF13175"/>
    </source>
</evidence>
<dbReference type="PANTHER" id="PTHR43581">
    <property type="entry name" value="ATP/GTP PHOSPHATASE"/>
    <property type="match status" value="1"/>
</dbReference>
<dbReference type="STRING" id="40754.THII_2330"/>
<dbReference type="KEGG" id="tig:THII_2330"/>
<dbReference type="Pfam" id="PF13175">
    <property type="entry name" value="AAA_15"/>
    <property type="match status" value="1"/>
</dbReference>
<protein>
    <recommendedName>
        <fullName evidence="1">Endonuclease GajA/Old nuclease/RecF-like AAA domain-containing protein</fullName>
    </recommendedName>
</protein>
<evidence type="ECO:0000313" key="3">
    <source>
        <dbReference type="Proteomes" id="UP000031623"/>
    </source>
</evidence>
<dbReference type="InterPro" id="IPR051396">
    <property type="entry name" value="Bact_Antivir_Def_Nuclease"/>
</dbReference>
<gene>
    <name evidence="2" type="ORF">THII_2330</name>
</gene>
<name>A0A090ALE1_9GAMM</name>
<keyword evidence="3" id="KW-1185">Reference proteome</keyword>
<dbReference type="InterPro" id="IPR041685">
    <property type="entry name" value="AAA_GajA/Old/RecF-like"/>
</dbReference>
<dbReference type="CDD" id="cd00267">
    <property type="entry name" value="ABC_ATPase"/>
    <property type="match status" value="1"/>
</dbReference>
<proteinExistence type="predicted"/>
<dbReference type="Gene3D" id="3.40.50.300">
    <property type="entry name" value="P-loop containing nucleotide triphosphate hydrolases"/>
    <property type="match status" value="1"/>
</dbReference>
<accession>A0A090ALE1</accession>
<sequence length="447" mass="50908">MEIKIENLGPIASGKLDLSKDLIVFTGPNNTGKSYLAYLIYGLYKIGGLHEGYEVATKLSSALEIEKTDLSVFDLRKAISNNYTLFFKLINETITPRLILEIFSSREITPSLKITQPSQISFNQDGVARIEFKDEEAWSVSEQGNIKLIQKGLSFSERQVFIKSKLSYYLFKILLPSAIYFFPAERTAINFLAKEIFRERSLKLDKLSQQVFEREYDTLNVIKNFIENQLAPRYPLAIHDYLYFINNLDNLSKNKSEFANFADEIETLLLQGKIAISEYGNIKFIPQNSQQTLELPISSSVVKSLSSLVFYFRHIARAGDIIMIDEPELNLHPNNQQIVAKIFAKAVNKGFKVILSTHSDYIIKEFNNLIMLNKASTTDLATISENYGYETDSILNKNKVGAYWFGNNSIEPIEVSDTGFSVKTIDATIDQLDNTTETLYYQFFETA</sequence>
<organism evidence="2 3">
    <name type="scientific">Thioploca ingrica</name>
    <dbReference type="NCBI Taxonomy" id="40754"/>
    <lineage>
        <taxon>Bacteria</taxon>
        <taxon>Pseudomonadati</taxon>
        <taxon>Pseudomonadota</taxon>
        <taxon>Gammaproteobacteria</taxon>
        <taxon>Thiotrichales</taxon>
        <taxon>Thiotrichaceae</taxon>
        <taxon>Thioploca</taxon>
    </lineage>
</organism>
<dbReference type="InterPro" id="IPR027417">
    <property type="entry name" value="P-loop_NTPase"/>
</dbReference>
<dbReference type="SUPFAM" id="SSF52540">
    <property type="entry name" value="P-loop containing nucleoside triphosphate hydrolases"/>
    <property type="match status" value="1"/>
</dbReference>